<feature type="chain" id="PRO_5028068387" evidence="1">
    <location>
        <begin position="18"/>
        <end position="128"/>
    </location>
</feature>
<evidence type="ECO:0000256" key="1">
    <source>
        <dbReference type="SAM" id="SignalP"/>
    </source>
</evidence>
<comment type="caution">
    <text evidence="2">The sequence shown here is derived from an EMBL/GenBank/DDBJ whole genome shotgun (WGS) entry which is preliminary data.</text>
</comment>
<gene>
    <name evidence="2" type="ORF">MENT_LOCUS53696</name>
</gene>
<keyword evidence="1" id="KW-0732">Signal</keyword>
<dbReference type="EMBL" id="CAJEWN010001819">
    <property type="protein sequence ID" value="CAD2200243.1"/>
    <property type="molecule type" value="Genomic_DNA"/>
</dbReference>
<dbReference type="AlphaFoldDB" id="A0A6V7XLV9"/>
<sequence>MFLLRVIVELYLSLAESNIEVRRVHHDKPVDYKNGGERIIDGINKWFEEFGGLNKEGYEVFENKIKNNIKIVLYNERGIFKYMDSADTWADQNQTRKIFKITTRTIFFSPRDIPDLCRPVALPERIYK</sequence>
<reference evidence="2 3" key="1">
    <citation type="submission" date="2020-08" db="EMBL/GenBank/DDBJ databases">
        <authorList>
            <person name="Koutsovoulos G."/>
            <person name="Danchin GJ E."/>
        </authorList>
    </citation>
    <scope>NUCLEOTIDE SEQUENCE [LARGE SCALE GENOMIC DNA]</scope>
</reference>
<name>A0A6V7XLV9_MELEN</name>
<proteinExistence type="predicted"/>
<feature type="signal peptide" evidence="1">
    <location>
        <begin position="1"/>
        <end position="17"/>
    </location>
</feature>
<organism evidence="2 3">
    <name type="scientific">Meloidogyne enterolobii</name>
    <name type="common">Root-knot nematode worm</name>
    <name type="synonym">Meloidogyne mayaguensis</name>
    <dbReference type="NCBI Taxonomy" id="390850"/>
    <lineage>
        <taxon>Eukaryota</taxon>
        <taxon>Metazoa</taxon>
        <taxon>Ecdysozoa</taxon>
        <taxon>Nematoda</taxon>
        <taxon>Chromadorea</taxon>
        <taxon>Rhabditida</taxon>
        <taxon>Tylenchina</taxon>
        <taxon>Tylenchomorpha</taxon>
        <taxon>Tylenchoidea</taxon>
        <taxon>Meloidogynidae</taxon>
        <taxon>Meloidogyninae</taxon>
        <taxon>Meloidogyne</taxon>
    </lineage>
</organism>
<accession>A0A6V7XLV9</accession>
<dbReference type="Proteomes" id="UP000580250">
    <property type="component" value="Unassembled WGS sequence"/>
</dbReference>
<evidence type="ECO:0000313" key="2">
    <source>
        <dbReference type="EMBL" id="CAD2200243.1"/>
    </source>
</evidence>
<evidence type="ECO:0000313" key="3">
    <source>
        <dbReference type="Proteomes" id="UP000580250"/>
    </source>
</evidence>
<protein>
    <submittedName>
        <fullName evidence="2">Uncharacterized protein</fullName>
    </submittedName>
</protein>